<dbReference type="EMBL" id="CAJPWZ010002516">
    <property type="protein sequence ID" value="CAG2239362.1"/>
    <property type="molecule type" value="Genomic_DNA"/>
</dbReference>
<evidence type="ECO:0000313" key="2">
    <source>
        <dbReference type="Proteomes" id="UP000683360"/>
    </source>
</evidence>
<proteinExistence type="predicted"/>
<gene>
    <name evidence="1" type="ORF">MEDL_51714</name>
</gene>
<dbReference type="Proteomes" id="UP000683360">
    <property type="component" value="Unassembled WGS sequence"/>
</dbReference>
<dbReference type="OrthoDB" id="6136980at2759"/>
<organism evidence="1 2">
    <name type="scientific">Mytilus edulis</name>
    <name type="common">Blue mussel</name>
    <dbReference type="NCBI Taxonomy" id="6550"/>
    <lineage>
        <taxon>Eukaryota</taxon>
        <taxon>Metazoa</taxon>
        <taxon>Spiralia</taxon>
        <taxon>Lophotrochozoa</taxon>
        <taxon>Mollusca</taxon>
        <taxon>Bivalvia</taxon>
        <taxon>Autobranchia</taxon>
        <taxon>Pteriomorphia</taxon>
        <taxon>Mytilida</taxon>
        <taxon>Mytiloidea</taxon>
        <taxon>Mytilidae</taxon>
        <taxon>Mytilinae</taxon>
        <taxon>Mytilus</taxon>
    </lineage>
</organism>
<dbReference type="SUPFAM" id="SSF53067">
    <property type="entry name" value="Actin-like ATPase domain"/>
    <property type="match status" value="2"/>
</dbReference>
<accession>A0A8S3U8Y3</accession>
<dbReference type="AlphaFoldDB" id="A0A8S3U8Y3"/>
<sequence>MVVEDITGKPLPAMDVFTHSIEALKNHLMSALETQGTGVLPNEIQWVLTVPAIWSDNAKEFMRESAKRNILLISLEPEAASIYCQYLPTEKLSGSGTGFAMSEVGTKYMVADLGGGTADVTVHEKVDGNRLKELCRASGGSCGGTAVDAEYFQMFTNILGKRIIQSLKQEKPEAYLDLQRTFETVKRTVTSSKSGKS</sequence>
<dbReference type="PANTHER" id="PTHR14187">
    <property type="entry name" value="ALPHA KINASE/ELONGATION FACTOR 2 KINASE"/>
    <property type="match status" value="1"/>
</dbReference>
<evidence type="ECO:0000313" key="1">
    <source>
        <dbReference type="EMBL" id="CAG2239362.1"/>
    </source>
</evidence>
<keyword evidence="2" id="KW-1185">Reference proteome</keyword>
<dbReference type="InterPro" id="IPR043129">
    <property type="entry name" value="ATPase_NBD"/>
</dbReference>
<comment type="caution">
    <text evidence="1">The sequence shown here is derived from an EMBL/GenBank/DDBJ whole genome shotgun (WGS) entry which is preliminary data.</text>
</comment>
<name>A0A8S3U8Y3_MYTED</name>
<protein>
    <submittedName>
        <fullName evidence="1">Uncharacterized protein</fullName>
    </submittedName>
</protein>
<dbReference type="Gene3D" id="3.30.420.40">
    <property type="match status" value="2"/>
</dbReference>
<dbReference type="PANTHER" id="PTHR14187:SF5">
    <property type="entry name" value="HEAT SHOCK 70 KDA PROTEIN 12A"/>
    <property type="match status" value="1"/>
</dbReference>
<dbReference type="Gene3D" id="3.90.640.10">
    <property type="entry name" value="Actin, Chain A, domain 4"/>
    <property type="match status" value="1"/>
</dbReference>
<reference evidence="1" key="1">
    <citation type="submission" date="2021-03" db="EMBL/GenBank/DDBJ databases">
        <authorList>
            <person name="Bekaert M."/>
        </authorList>
    </citation>
    <scope>NUCLEOTIDE SEQUENCE</scope>
</reference>